<dbReference type="EMBL" id="DS268109">
    <property type="protein sequence ID" value="KMM65032.1"/>
    <property type="molecule type" value="Genomic_DNA"/>
</dbReference>
<evidence type="ECO:0000313" key="2">
    <source>
        <dbReference type="Proteomes" id="UP000054567"/>
    </source>
</evidence>
<dbReference type="AlphaFoldDB" id="A0A0J6I178"/>
<sequence>MADHPLLQQDRLIRGERISARWGILVYRNTRFTQQDTGKESLGALQRRNDEERMGLLVMLSSHPETNGNRGLSGWGGRRKNYHSEVKCEDAGLAAPRYLSSTIHKDHRKSRFHVLLKSASQVAGLRHQLFGILSRGPFRDQGRGPKFITRPSAPSFIPAWLAQTLADRTAGPRKKCE</sequence>
<accession>A0A0J6I178</accession>
<name>A0A0J6I178_COCPO</name>
<reference evidence="2" key="2">
    <citation type="journal article" date="2009" name="Genome Res.">
        <title>Comparative genomic analyses of the human fungal pathogens Coccidioides and their relatives.</title>
        <authorList>
            <person name="Sharpton T.J."/>
            <person name="Stajich J.E."/>
            <person name="Rounsley S.D."/>
            <person name="Gardner M.J."/>
            <person name="Wortman J.R."/>
            <person name="Jordar V.S."/>
            <person name="Maiti R."/>
            <person name="Kodira C.D."/>
            <person name="Neafsey D.E."/>
            <person name="Zeng Q."/>
            <person name="Hung C.-Y."/>
            <person name="McMahan C."/>
            <person name="Muszewska A."/>
            <person name="Grynberg M."/>
            <person name="Mandel M.A."/>
            <person name="Kellner E.M."/>
            <person name="Barker B.M."/>
            <person name="Galgiani J.N."/>
            <person name="Orbach M.J."/>
            <person name="Kirkland T.N."/>
            <person name="Cole G.T."/>
            <person name="Henn M.R."/>
            <person name="Birren B.W."/>
            <person name="Taylor J.W."/>
        </authorList>
    </citation>
    <scope>NUCLEOTIDE SEQUENCE [LARGE SCALE GENOMIC DNA]</scope>
    <source>
        <strain evidence="2">RMSCC 3488</strain>
    </source>
</reference>
<proteinExistence type="predicted"/>
<reference evidence="2" key="3">
    <citation type="journal article" date="2010" name="Genome Res.">
        <title>Population genomic sequencing of Coccidioides fungi reveals recent hybridization and transposon control.</title>
        <authorList>
            <person name="Neafsey D.E."/>
            <person name="Barker B.M."/>
            <person name="Sharpton T.J."/>
            <person name="Stajich J.E."/>
            <person name="Park D.J."/>
            <person name="Whiston E."/>
            <person name="Hung C.-Y."/>
            <person name="McMahan C."/>
            <person name="White J."/>
            <person name="Sykes S."/>
            <person name="Heiman D."/>
            <person name="Young S."/>
            <person name="Zeng Q."/>
            <person name="Abouelleil A."/>
            <person name="Aftuck L."/>
            <person name="Bessette D."/>
            <person name="Brown A."/>
            <person name="FitzGerald M."/>
            <person name="Lui A."/>
            <person name="Macdonald J.P."/>
            <person name="Priest M."/>
            <person name="Orbach M.J."/>
            <person name="Galgiani J.N."/>
            <person name="Kirkland T.N."/>
            <person name="Cole G.T."/>
            <person name="Birren B.W."/>
            <person name="Henn M.R."/>
            <person name="Taylor J.W."/>
            <person name="Rounsley S.D."/>
        </authorList>
    </citation>
    <scope>NUCLEOTIDE SEQUENCE [LARGE SCALE GENOMIC DNA]</scope>
    <source>
        <strain evidence="2">RMSCC 3488</strain>
    </source>
</reference>
<reference evidence="1 2" key="1">
    <citation type="submission" date="2007-06" db="EMBL/GenBank/DDBJ databases">
        <title>The Genome Sequence of Coccidioides posadasii RMSCC_3488.</title>
        <authorList>
            <consortium name="Coccidioides Genome Resources Consortium"/>
            <consortium name="The Broad Institute Genome Sequencing Platform"/>
            <person name="Henn M.R."/>
            <person name="Sykes S."/>
            <person name="Young S."/>
            <person name="Jaffe D."/>
            <person name="Berlin A."/>
            <person name="Alvarez P."/>
            <person name="Butler J."/>
            <person name="Gnerre S."/>
            <person name="Grabherr M."/>
            <person name="Mauceli E."/>
            <person name="Brockman W."/>
            <person name="Kodira C."/>
            <person name="Alvarado L."/>
            <person name="Zeng Q."/>
            <person name="Crawford M."/>
            <person name="Antoine C."/>
            <person name="Devon K."/>
            <person name="Galgiani J."/>
            <person name="Orsborn K."/>
            <person name="Lewis M.L."/>
            <person name="Nusbaum C."/>
            <person name="Galagan J."/>
            <person name="Birren B."/>
        </authorList>
    </citation>
    <scope>NUCLEOTIDE SEQUENCE [LARGE SCALE GENOMIC DNA]</scope>
    <source>
        <strain evidence="1 2">RMSCC 3488</strain>
    </source>
</reference>
<organism evidence="1 2">
    <name type="scientific">Coccidioides posadasii RMSCC 3488</name>
    <dbReference type="NCBI Taxonomy" id="454284"/>
    <lineage>
        <taxon>Eukaryota</taxon>
        <taxon>Fungi</taxon>
        <taxon>Dikarya</taxon>
        <taxon>Ascomycota</taxon>
        <taxon>Pezizomycotina</taxon>
        <taxon>Eurotiomycetes</taxon>
        <taxon>Eurotiomycetidae</taxon>
        <taxon>Onygenales</taxon>
        <taxon>Onygenaceae</taxon>
        <taxon>Coccidioides</taxon>
    </lineage>
</organism>
<dbReference type="VEuPathDB" id="FungiDB:CPAG_01384"/>
<evidence type="ECO:0000313" key="1">
    <source>
        <dbReference type="EMBL" id="KMM65032.1"/>
    </source>
</evidence>
<dbReference type="Proteomes" id="UP000054567">
    <property type="component" value="Unassembled WGS sequence"/>
</dbReference>
<protein>
    <submittedName>
        <fullName evidence="1">Uncharacterized protein</fullName>
    </submittedName>
</protein>
<gene>
    <name evidence="1" type="ORF">CPAG_01384</name>
</gene>